<protein>
    <submittedName>
        <fullName evidence="7">ABC-2 type transport system ATP-binding protein</fullName>
    </submittedName>
</protein>
<comment type="similarity">
    <text evidence="1">Belongs to the ABC transporter superfamily.</text>
</comment>
<evidence type="ECO:0000256" key="2">
    <source>
        <dbReference type="ARBA" id="ARBA00022448"/>
    </source>
</evidence>
<accession>A0A3N1D9T3</accession>
<dbReference type="EMBL" id="RJKE01000001">
    <property type="protein sequence ID" value="ROO90281.1"/>
    <property type="molecule type" value="Genomic_DNA"/>
</dbReference>
<organism evidence="7 8">
    <name type="scientific">Actinocorallia herbida</name>
    <dbReference type="NCBI Taxonomy" id="58109"/>
    <lineage>
        <taxon>Bacteria</taxon>
        <taxon>Bacillati</taxon>
        <taxon>Actinomycetota</taxon>
        <taxon>Actinomycetes</taxon>
        <taxon>Streptosporangiales</taxon>
        <taxon>Thermomonosporaceae</taxon>
        <taxon>Actinocorallia</taxon>
    </lineage>
</organism>
<dbReference type="Pfam" id="PF00005">
    <property type="entry name" value="ABC_tran"/>
    <property type="match status" value="1"/>
</dbReference>
<dbReference type="Pfam" id="PF02129">
    <property type="entry name" value="Peptidase_S15"/>
    <property type="match status" value="1"/>
</dbReference>
<dbReference type="SUPFAM" id="SSF53474">
    <property type="entry name" value="alpha/beta-Hydrolases"/>
    <property type="match status" value="1"/>
</dbReference>
<proteinExistence type="inferred from homology"/>
<dbReference type="InterPro" id="IPR027417">
    <property type="entry name" value="P-loop_NTPase"/>
</dbReference>
<evidence type="ECO:0000313" key="8">
    <source>
        <dbReference type="Proteomes" id="UP000272400"/>
    </source>
</evidence>
<dbReference type="PROSITE" id="PS00211">
    <property type="entry name" value="ABC_TRANSPORTER_1"/>
    <property type="match status" value="1"/>
</dbReference>
<dbReference type="InterPro" id="IPR000383">
    <property type="entry name" value="Xaa-Pro-like_dom"/>
</dbReference>
<dbReference type="SMART" id="SM00382">
    <property type="entry name" value="AAA"/>
    <property type="match status" value="1"/>
</dbReference>
<dbReference type="InterPro" id="IPR003593">
    <property type="entry name" value="AAA+_ATPase"/>
</dbReference>
<keyword evidence="5 7" id="KW-0067">ATP-binding</keyword>
<evidence type="ECO:0000256" key="1">
    <source>
        <dbReference type="ARBA" id="ARBA00005417"/>
    </source>
</evidence>
<dbReference type="AlphaFoldDB" id="A0A3N1D9T3"/>
<evidence type="ECO:0000313" key="7">
    <source>
        <dbReference type="EMBL" id="ROO90281.1"/>
    </source>
</evidence>
<feature type="domain" description="ABC transporter" evidence="6">
    <location>
        <begin position="562"/>
        <end position="791"/>
    </location>
</feature>
<evidence type="ECO:0000256" key="5">
    <source>
        <dbReference type="ARBA" id="ARBA00022840"/>
    </source>
</evidence>
<keyword evidence="2" id="KW-0813">Transport</keyword>
<comment type="caution">
    <text evidence="7">The sequence shown here is derived from an EMBL/GenBank/DDBJ whole genome shotgun (WGS) entry which is preliminary data.</text>
</comment>
<dbReference type="SMART" id="SM00939">
    <property type="entry name" value="PepX_C"/>
    <property type="match status" value="1"/>
</dbReference>
<dbReference type="SUPFAM" id="SSF49785">
    <property type="entry name" value="Galactose-binding domain-like"/>
    <property type="match status" value="1"/>
</dbReference>
<dbReference type="Proteomes" id="UP000272400">
    <property type="component" value="Unassembled WGS sequence"/>
</dbReference>
<dbReference type="GO" id="GO:0016887">
    <property type="term" value="F:ATP hydrolysis activity"/>
    <property type="evidence" value="ECO:0007669"/>
    <property type="project" value="InterPro"/>
</dbReference>
<dbReference type="InterPro" id="IPR013736">
    <property type="entry name" value="Xaa-Pro_dipept_C"/>
</dbReference>
<dbReference type="PANTHER" id="PTHR43335">
    <property type="entry name" value="ABC TRANSPORTER, ATP-BINDING PROTEIN"/>
    <property type="match status" value="1"/>
</dbReference>
<dbReference type="PROSITE" id="PS50893">
    <property type="entry name" value="ABC_TRANSPORTER_2"/>
    <property type="match status" value="1"/>
</dbReference>
<dbReference type="Gene3D" id="2.60.120.260">
    <property type="entry name" value="Galactose-binding domain-like"/>
    <property type="match status" value="1"/>
</dbReference>
<dbReference type="Pfam" id="PF08530">
    <property type="entry name" value="PepX_C"/>
    <property type="match status" value="1"/>
</dbReference>
<evidence type="ECO:0000256" key="4">
    <source>
        <dbReference type="ARBA" id="ARBA00022801"/>
    </source>
</evidence>
<sequence length="796" mass="83499">MRRWVAGAAVAGLVAAGGGGYVLLRDDGPEVVQEDARIDVVDGPRDEERITLDATFYRPTGAGKVPAVLLAHGFGGSKRSQAAAARDLAERGYAVLTWSARGFGASGGQIALNSPDYEVKDTRQLIDWLGKRPEVLQDAPGDPRVGMAGPSYGGAISLLTAAYDDRVDALVPSITWHDLSEALLPDGVFKKLWAGLFFTGESDGSTACGRFRPELCAMYQRIAQTGEATEEDVALLRASSPSTAPPVKAPTLLIQGQSDSLFPLDHADANARRAAGPVSVVWYQGGHDGGDAEAPLLTDLTATFFDDHLKGLDSEPAAAFTVSRATGVDSTNGRTWLRAATSPTYPGLSSTPRAMPVEGDEQTVQNPAGGVPAAISALPGLGGLSALGSSLGSLGADFASPGQSASFTTEPLAESLRVTGAPRLTVKVDRAATLFAKVYDVTPEGAAALARRIAAPVRLTEAGEAEVVLPAIDYDFARGHRVRIVLSTTDQGFASPLAPATYKISAVSALTLPTVPGLATPAGRPPAWVWALPLGALVVAGALVFRRRPKNSFDPALAEVPLRIDGLTKTYSNGFKAVDDLSFKVEKGQVLGLLGPNGAGKTTTLRMLMGLIHPEGGEIRIFGHKVTPGAAVLRRLGSFVEGPGFLPHLSGRDNLTLYWRATGRPFAEAHLEEALEVADLGEEALARPVRTYSQGMRARLAIAQAMLGLPDLLVLDEPTNGLDPPQIRAMREVLVDYAARGRTVIVSSHLLSEVEQTCSHVVVMTRGAKVADGPVEEIVGGRGLENVFLEIIGGGV</sequence>
<dbReference type="InterPro" id="IPR003439">
    <property type="entry name" value="ABC_transporter-like_ATP-bd"/>
</dbReference>
<dbReference type="GO" id="GO:0008239">
    <property type="term" value="F:dipeptidyl-peptidase activity"/>
    <property type="evidence" value="ECO:0007669"/>
    <property type="project" value="InterPro"/>
</dbReference>
<evidence type="ECO:0000259" key="6">
    <source>
        <dbReference type="PROSITE" id="PS50893"/>
    </source>
</evidence>
<dbReference type="InterPro" id="IPR008979">
    <property type="entry name" value="Galactose-bd-like_sf"/>
</dbReference>
<dbReference type="InterPro" id="IPR017871">
    <property type="entry name" value="ABC_transporter-like_CS"/>
</dbReference>
<dbReference type="PANTHER" id="PTHR43335:SF4">
    <property type="entry name" value="ABC TRANSPORTER, ATP-BINDING PROTEIN"/>
    <property type="match status" value="1"/>
</dbReference>
<dbReference type="InterPro" id="IPR029058">
    <property type="entry name" value="AB_hydrolase_fold"/>
</dbReference>
<keyword evidence="8" id="KW-1185">Reference proteome</keyword>
<name>A0A3N1D9T3_9ACTN</name>
<keyword evidence="3" id="KW-0547">Nucleotide-binding</keyword>
<gene>
    <name evidence="7" type="ORF">EDD29_8003</name>
</gene>
<dbReference type="GO" id="GO:0005524">
    <property type="term" value="F:ATP binding"/>
    <property type="evidence" value="ECO:0007669"/>
    <property type="project" value="UniProtKB-KW"/>
</dbReference>
<keyword evidence="4" id="KW-0378">Hydrolase</keyword>
<dbReference type="RefSeq" id="WP_123669258.1">
    <property type="nucleotide sequence ID" value="NZ_RJKE01000001.1"/>
</dbReference>
<dbReference type="Gene3D" id="3.40.50.300">
    <property type="entry name" value="P-loop containing nucleotide triphosphate hydrolases"/>
    <property type="match status" value="1"/>
</dbReference>
<dbReference type="Gene3D" id="3.40.50.1820">
    <property type="entry name" value="alpha/beta hydrolase"/>
    <property type="match status" value="1"/>
</dbReference>
<dbReference type="SUPFAM" id="SSF52540">
    <property type="entry name" value="P-loop containing nucleoside triphosphate hydrolases"/>
    <property type="match status" value="1"/>
</dbReference>
<dbReference type="OrthoDB" id="9804819at2"/>
<evidence type="ECO:0000256" key="3">
    <source>
        <dbReference type="ARBA" id="ARBA00022741"/>
    </source>
</evidence>
<reference evidence="7 8" key="1">
    <citation type="submission" date="2018-11" db="EMBL/GenBank/DDBJ databases">
        <title>Sequencing the genomes of 1000 actinobacteria strains.</title>
        <authorList>
            <person name="Klenk H.-P."/>
        </authorList>
    </citation>
    <scope>NUCLEOTIDE SEQUENCE [LARGE SCALE GENOMIC DNA]</scope>
    <source>
        <strain evidence="7 8">DSM 44254</strain>
    </source>
</reference>